<gene>
    <name evidence="3" type="ORF">F6J89_06620</name>
</gene>
<comment type="caution">
    <text evidence="3">The sequence shown here is derived from an EMBL/GenBank/DDBJ whole genome shotgun (WGS) entry which is preliminary data.</text>
</comment>
<feature type="transmembrane region" description="Helical" evidence="1">
    <location>
        <begin position="575"/>
        <end position="593"/>
    </location>
</feature>
<dbReference type="GO" id="GO:0006508">
    <property type="term" value="P:proteolysis"/>
    <property type="evidence" value="ECO:0007669"/>
    <property type="project" value="InterPro"/>
</dbReference>
<dbReference type="GO" id="GO:0005509">
    <property type="term" value="F:calcium ion binding"/>
    <property type="evidence" value="ECO:0007669"/>
    <property type="project" value="InterPro"/>
</dbReference>
<dbReference type="EMBL" id="JAAHFQ010000089">
    <property type="protein sequence ID" value="NER27305.1"/>
    <property type="molecule type" value="Genomic_DNA"/>
</dbReference>
<dbReference type="InterPro" id="IPR029030">
    <property type="entry name" value="Caspase-like_dom_sf"/>
</dbReference>
<feature type="transmembrane region" description="Helical" evidence="1">
    <location>
        <begin position="664"/>
        <end position="683"/>
    </location>
</feature>
<dbReference type="SUPFAM" id="SSF48452">
    <property type="entry name" value="TPR-like"/>
    <property type="match status" value="1"/>
</dbReference>
<feature type="transmembrane region" description="Helical" evidence="1">
    <location>
        <begin position="602"/>
        <end position="619"/>
    </location>
</feature>
<organism evidence="3">
    <name type="scientific">Symploca sp. SIO1C4</name>
    <dbReference type="NCBI Taxonomy" id="2607765"/>
    <lineage>
        <taxon>Bacteria</taxon>
        <taxon>Bacillati</taxon>
        <taxon>Cyanobacteriota</taxon>
        <taxon>Cyanophyceae</taxon>
        <taxon>Coleofasciculales</taxon>
        <taxon>Coleofasciculaceae</taxon>
        <taxon>Symploca</taxon>
    </lineage>
</organism>
<dbReference type="AlphaFoldDB" id="A0A6B3N8W0"/>
<dbReference type="InterPro" id="IPR018247">
    <property type="entry name" value="EF_Hand_1_Ca_BS"/>
</dbReference>
<dbReference type="InterPro" id="IPR011600">
    <property type="entry name" value="Pept_C14_caspase"/>
</dbReference>
<evidence type="ECO:0000256" key="1">
    <source>
        <dbReference type="SAM" id="Phobius"/>
    </source>
</evidence>
<dbReference type="InterPro" id="IPR052039">
    <property type="entry name" value="Caspase-related_regulators"/>
</dbReference>
<evidence type="ECO:0000313" key="3">
    <source>
        <dbReference type="EMBL" id="NER27305.1"/>
    </source>
</evidence>
<evidence type="ECO:0000259" key="2">
    <source>
        <dbReference type="PROSITE" id="PS50222"/>
    </source>
</evidence>
<protein>
    <recommendedName>
        <fullName evidence="2">EF-hand domain-containing protein</fullName>
    </recommendedName>
</protein>
<dbReference type="GO" id="GO:0004197">
    <property type="term" value="F:cysteine-type endopeptidase activity"/>
    <property type="evidence" value="ECO:0007669"/>
    <property type="project" value="InterPro"/>
</dbReference>
<dbReference type="InterPro" id="IPR002048">
    <property type="entry name" value="EF_hand_dom"/>
</dbReference>
<dbReference type="Pfam" id="PF00656">
    <property type="entry name" value="Peptidase_C14"/>
    <property type="match status" value="1"/>
</dbReference>
<keyword evidence="1" id="KW-0812">Transmembrane</keyword>
<dbReference type="PROSITE" id="PS50222">
    <property type="entry name" value="EF_HAND_2"/>
    <property type="match status" value="1"/>
</dbReference>
<feature type="transmembrane region" description="Helical" evidence="1">
    <location>
        <begin position="631"/>
        <end position="652"/>
    </location>
</feature>
<keyword evidence="1" id="KW-0472">Membrane</keyword>
<dbReference type="SUPFAM" id="SSF52129">
    <property type="entry name" value="Caspase-like"/>
    <property type="match status" value="1"/>
</dbReference>
<dbReference type="InterPro" id="IPR011990">
    <property type="entry name" value="TPR-like_helical_dom_sf"/>
</dbReference>
<dbReference type="Gene3D" id="1.25.40.10">
    <property type="entry name" value="Tetratricopeptide repeat domain"/>
    <property type="match status" value="1"/>
</dbReference>
<dbReference type="NCBIfam" id="NF047832">
    <property type="entry name" value="caspase_w_EACC1"/>
    <property type="match status" value="1"/>
</dbReference>
<dbReference type="PANTHER" id="PTHR22576:SF37">
    <property type="entry name" value="MUCOSA-ASSOCIATED LYMPHOID TISSUE LYMPHOMA TRANSLOCATION PROTEIN 1"/>
    <property type="match status" value="1"/>
</dbReference>
<name>A0A6B3N8W0_9CYAN</name>
<accession>A0A6B3N8W0</accession>
<dbReference type="PROSITE" id="PS00018">
    <property type="entry name" value="EF_HAND_1"/>
    <property type="match status" value="1"/>
</dbReference>
<keyword evidence="1" id="KW-1133">Transmembrane helix</keyword>
<sequence>MDKVALLIGVSQYGSGLQPLPGSQKDVEAMVRVLQRPETGAFSEVKSLIDPEPMPMEEAIEALFAGRHKEDLVLLFFSGHGVKDDTGKLYFATRVTRKDEQGELVKATAVPASFVHDIMNHSRSKRQVVILDCCFSGAFAKGMMAKDAGYVDINAELGGEGRAVLTSSTATQYSFQQQGSELSTYTRYIVEGIETGAADLDNDGRISVDELHEYAKKKVQEAAPAMKPEIYAFREGYKIRLAKALIGDPKLRYWKEVERFASRGEISIVGRSTLEVMRERLKLSPGDFDAIEVEVLRPYREYKKNLQRYEQVLFETIQREDPLSDDTREELKHFQQILGLRDEDVELIEAEAASRHAIKSAEGEQKHLAQLYTQALNHLRNERWAKAIEFLSKVISQQQDYQDATARLEEAKREQLLAEFYTEAERVYEAQSWAEAIKQLKAILVIDNDYRDAATKLEAAKRQQKLVDLYSEAHRWHRAQKWQRVINVFEQIRASDPEYPDPDRLLVCARQQLTLEGERRLANLYNQGVRYVNAGEWRQALSLLEAILHLESDYRDTKALMARVQQELAKPTKQIWSSIVLIAIGWLVAWVIGQPQNPLRESAGWLGGLCSGIAILLISQPTTPSTPWKRLLQMLMFGVIGAIAGVLVWNIIPLRETQAIDRGMLVLIKAFLGAAIAVGTLFWKLNRRDAP</sequence>
<reference evidence="3" key="1">
    <citation type="submission" date="2019-11" db="EMBL/GenBank/DDBJ databases">
        <title>Genomic insights into an expanded diversity of filamentous marine cyanobacteria reveals the extraordinary biosynthetic potential of Moorea and Okeania.</title>
        <authorList>
            <person name="Ferreira Leao T."/>
            <person name="Wang M."/>
            <person name="Moss N."/>
            <person name="Da Silva R."/>
            <person name="Sanders J."/>
            <person name="Nurk S."/>
            <person name="Gurevich A."/>
            <person name="Humphrey G."/>
            <person name="Reher R."/>
            <person name="Zhu Q."/>
            <person name="Belda-Ferre P."/>
            <person name="Glukhov E."/>
            <person name="Rex R."/>
            <person name="Dorrestein P.C."/>
            <person name="Knight R."/>
            <person name="Pevzner P."/>
            <person name="Gerwick W.H."/>
            <person name="Gerwick L."/>
        </authorList>
    </citation>
    <scope>NUCLEOTIDE SEQUENCE</scope>
    <source>
        <strain evidence="3">SIO1C4</strain>
    </source>
</reference>
<feature type="domain" description="EF-hand" evidence="2">
    <location>
        <begin position="199"/>
        <end position="221"/>
    </location>
</feature>
<dbReference type="PANTHER" id="PTHR22576">
    <property type="entry name" value="MUCOSA ASSOCIATED LYMPHOID TISSUE LYMPHOMA TRANSLOCATION PROTEIN 1/PARACASPASE"/>
    <property type="match status" value="1"/>
</dbReference>
<proteinExistence type="predicted"/>
<dbReference type="Gene3D" id="3.40.50.1460">
    <property type="match status" value="1"/>
</dbReference>